<dbReference type="HOGENOM" id="CLU_126490_0_0_4"/>
<keyword evidence="1" id="KW-0732">Signal</keyword>
<dbReference type="PATRIC" id="fig|365046.3.peg.472"/>
<evidence type="ECO:0000313" key="2">
    <source>
        <dbReference type="EMBL" id="AEG91528.1"/>
    </source>
</evidence>
<feature type="signal peptide" evidence="1">
    <location>
        <begin position="1"/>
        <end position="21"/>
    </location>
</feature>
<organism evidence="2 3">
    <name type="scientific">Ramlibacter tataouinensis (strain ATCC BAA-407 / DSM 14655 / LMG 21543 / TTB310)</name>
    <dbReference type="NCBI Taxonomy" id="365046"/>
    <lineage>
        <taxon>Bacteria</taxon>
        <taxon>Pseudomonadati</taxon>
        <taxon>Pseudomonadota</taxon>
        <taxon>Betaproteobacteria</taxon>
        <taxon>Burkholderiales</taxon>
        <taxon>Comamonadaceae</taxon>
        <taxon>Ramlibacter</taxon>
    </lineage>
</organism>
<keyword evidence="3" id="KW-1185">Reference proteome</keyword>
<feature type="chain" id="PRO_5003329702" description="DUF3617 domain-containing protein" evidence="1">
    <location>
        <begin position="22"/>
        <end position="183"/>
    </location>
</feature>
<proteinExistence type="predicted"/>
<protein>
    <recommendedName>
        <fullName evidence="4">DUF3617 domain-containing protein</fullName>
    </recommendedName>
</protein>
<sequence length="183" mass="19662">MTRQPVLIAVAAAALALPAWAQSLKPGLWEVQSRLHGNPQMEQAMAEMNRQMAGMSPAQRKQMQETMARQGVQIGAGAGGATATRICMTREMAERGEVTGQQGDCRTHGQQRIANTLRMAFTCTQPPARGETQVTFLGPEAYSMKMTSTTTVAGKDETVSMEGSGKWVAADCGNIRPLVPPKK</sequence>
<dbReference type="eggNOG" id="ENOG50300GG">
    <property type="taxonomic scope" value="Bacteria"/>
</dbReference>
<dbReference type="Pfam" id="PF12276">
    <property type="entry name" value="DUF3617"/>
    <property type="match status" value="1"/>
</dbReference>
<reference evidence="2 3" key="2">
    <citation type="journal article" date="2011" name="PLoS ONE">
        <title>The Cyst-Dividing Bacterium Ramlibacter tataouinensis TTB310 Genome Reveals a Well-Stocked Toolbox for Adaptation to a Desert Environment.</title>
        <authorList>
            <person name="De Luca G."/>
            <person name="Barakat M."/>
            <person name="Ortet P."/>
            <person name="Fochesato S."/>
            <person name="Jourlin-Castelli C."/>
            <person name="Ansaldi M."/>
            <person name="Py B."/>
            <person name="Fichant G."/>
            <person name="Coutinho P.M."/>
            <person name="Voulhoux R."/>
            <person name="Bastien O."/>
            <person name="Marechal E."/>
            <person name="Henrissat B."/>
            <person name="Quentin Y."/>
            <person name="Noirot P."/>
            <person name="Filloux A."/>
            <person name="Mejean V."/>
            <person name="Dubow M.S."/>
            <person name="Barras F."/>
            <person name="Barbe V."/>
            <person name="Weissenbach J."/>
            <person name="Mihalcescu I."/>
            <person name="Vermeglio A."/>
            <person name="Achouak W."/>
            <person name="Heulin T."/>
        </authorList>
    </citation>
    <scope>NUCLEOTIDE SEQUENCE [LARGE SCALE GENOMIC DNA]</scope>
    <source>
        <strain evidence="3">ATCC BAA-407 / DSM 14655 / LMG 21543 / TTB310</strain>
    </source>
</reference>
<accession>F5Y624</accession>
<gene>
    <name evidence="2" type="ordered locus">Rta_04570</name>
</gene>
<dbReference type="RefSeq" id="WP_013899761.1">
    <property type="nucleotide sequence ID" value="NC_015677.1"/>
</dbReference>
<dbReference type="OrthoDB" id="8536404at2"/>
<evidence type="ECO:0008006" key="4">
    <source>
        <dbReference type="Google" id="ProtNLM"/>
    </source>
</evidence>
<evidence type="ECO:0000256" key="1">
    <source>
        <dbReference type="SAM" id="SignalP"/>
    </source>
</evidence>
<dbReference type="InterPro" id="IPR022061">
    <property type="entry name" value="DUF3617"/>
</dbReference>
<dbReference type="KEGG" id="rta:Rta_04570"/>
<dbReference type="AlphaFoldDB" id="F5Y624"/>
<dbReference type="EMBL" id="CP000245">
    <property type="protein sequence ID" value="AEG91528.1"/>
    <property type="molecule type" value="Genomic_DNA"/>
</dbReference>
<name>F5Y624_RAMTT</name>
<dbReference type="STRING" id="365046.Rta_04570"/>
<reference evidence="3" key="1">
    <citation type="submission" date="2006-01" db="EMBL/GenBank/DDBJ databases">
        <title>Genome of the cyst-dividing bacterium Ramlibacter tataouinensis.</title>
        <authorList>
            <person name="Barakat M."/>
            <person name="Ortet P."/>
            <person name="De Luca G."/>
            <person name="Jourlin-Castelli C."/>
            <person name="Ansaldi M."/>
            <person name="Py B."/>
            <person name="Fichant G."/>
            <person name="Coutinho P."/>
            <person name="Voulhoux R."/>
            <person name="Bastien O."/>
            <person name="Roy S."/>
            <person name="Marechal E."/>
            <person name="Henrissat B."/>
            <person name="Quentin Y."/>
            <person name="Noirot P."/>
            <person name="Filloux A."/>
            <person name="Mejean V."/>
            <person name="DuBow M."/>
            <person name="Barras F."/>
            <person name="Heulin T."/>
        </authorList>
    </citation>
    <scope>NUCLEOTIDE SEQUENCE [LARGE SCALE GENOMIC DNA]</scope>
    <source>
        <strain evidence="3">ATCC BAA-407 / DSM 14655 / LMG 21543 / TTB310</strain>
    </source>
</reference>
<evidence type="ECO:0000313" key="3">
    <source>
        <dbReference type="Proteomes" id="UP000008385"/>
    </source>
</evidence>
<dbReference type="Proteomes" id="UP000008385">
    <property type="component" value="Chromosome"/>
</dbReference>